<keyword evidence="7 10" id="KW-0520">NAD</keyword>
<evidence type="ECO:0000256" key="7">
    <source>
        <dbReference type="ARBA" id="ARBA00023027"/>
    </source>
</evidence>
<dbReference type="PANTHER" id="PTHR43725:SF53">
    <property type="entry name" value="UDP-ARABINOSE 4-EPIMERASE 1"/>
    <property type="match status" value="1"/>
</dbReference>
<comment type="pathway">
    <text evidence="3 10">Carbohydrate metabolism; galactose metabolism.</text>
</comment>
<dbReference type="PANTHER" id="PTHR43725">
    <property type="entry name" value="UDP-GLUCOSE 4-EPIMERASE"/>
    <property type="match status" value="1"/>
</dbReference>
<dbReference type="CDD" id="cd05247">
    <property type="entry name" value="UDP_G4E_1_SDR_e"/>
    <property type="match status" value="1"/>
</dbReference>
<dbReference type="InterPro" id="IPR001509">
    <property type="entry name" value="Epimerase_deHydtase"/>
</dbReference>
<dbReference type="InterPro" id="IPR036291">
    <property type="entry name" value="NAD(P)-bd_dom_sf"/>
</dbReference>
<dbReference type="Gene3D" id="3.90.25.10">
    <property type="entry name" value="UDP-galactose 4-epimerase, domain 1"/>
    <property type="match status" value="1"/>
</dbReference>
<keyword evidence="8 10" id="KW-0413">Isomerase</keyword>
<dbReference type="Proteomes" id="UP000322214">
    <property type="component" value="Chromosome"/>
</dbReference>
<dbReference type="Pfam" id="PF01370">
    <property type="entry name" value="Epimerase"/>
    <property type="match status" value="1"/>
</dbReference>
<dbReference type="EC" id="5.1.3.2" evidence="5 10"/>
<dbReference type="NCBIfam" id="TIGR01179">
    <property type="entry name" value="galE"/>
    <property type="match status" value="1"/>
</dbReference>
<dbReference type="EMBL" id="CP042912">
    <property type="protein sequence ID" value="QEG22413.1"/>
    <property type="molecule type" value="Genomic_DNA"/>
</dbReference>
<keyword evidence="9 10" id="KW-0119">Carbohydrate metabolism</keyword>
<evidence type="ECO:0000256" key="4">
    <source>
        <dbReference type="ARBA" id="ARBA00007637"/>
    </source>
</evidence>
<evidence type="ECO:0000256" key="3">
    <source>
        <dbReference type="ARBA" id="ARBA00004947"/>
    </source>
</evidence>
<comment type="similarity">
    <text evidence="4 10">Belongs to the NAD(P)-dependent epimerase/dehydratase family.</text>
</comment>
<evidence type="ECO:0000256" key="9">
    <source>
        <dbReference type="ARBA" id="ARBA00023277"/>
    </source>
</evidence>
<dbReference type="GO" id="GO:0033499">
    <property type="term" value="P:galactose catabolic process via UDP-galactose, Leloir pathway"/>
    <property type="evidence" value="ECO:0007669"/>
    <property type="project" value="TreeGrafter"/>
</dbReference>
<sequence length="336" mass="36458">MNILVVGGAGYIGSHMVRLLDSAGHKVWVLDNLSTGFMQAVTAGELIVGDMNDSELVKSVLGDNRIDIVMHFAACALVGESCANPAKYYQNNVVNTLLLLESMRATNVRKIVFSSTCATYGIPDKVPISEATPQQPVNPYGFTKLVIERALRDYSQAHNFGYAALRYFNAAGASPLGGIGEDHTPESHLIPIVLQVAMGQREQVTVFGNDWPTLDGSCVRDYIHVDDLADAHLRAMERLKPGTGIELNLGTGTGFSVRQIIETCREVTNVDIKSVDGDRRAGDPPELVADASKAESELGWVPQYTSPRSIIETAWEWHRNNPAGYGDTALAEGQVE</sequence>
<dbReference type="STRING" id="980251.GCA_001642875_00014"/>
<dbReference type="InterPro" id="IPR005886">
    <property type="entry name" value="UDP_G4E"/>
</dbReference>
<evidence type="ECO:0000313" key="12">
    <source>
        <dbReference type="EMBL" id="QEG22413.1"/>
    </source>
</evidence>
<dbReference type="AlphaFoldDB" id="A0A5B9PIF4"/>
<organism evidence="12 13">
    <name type="scientific">Mariniblastus fucicola</name>
    <dbReference type="NCBI Taxonomy" id="980251"/>
    <lineage>
        <taxon>Bacteria</taxon>
        <taxon>Pseudomonadati</taxon>
        <taxon>Planctomycetota</taxon>
        <taxon>Planctomycetia</taxon>
        <taxon>Pirellulales</taxon>
        <taxon>Pirellulaceae</taxon>
        <taxon>Mariniblastus</taxon>
    </lineage>
</organism>
<dbReference type="OrthoDB" id="258549at2"/>
<dbReference type="Gene3D" id="3.40.50.720">
    <property type="entry name" value="NAD(P)-binding Rossmann-like Domain"/>
    <property type="match status" value="1"/>
</dbReference>
<proteinExistence type="inferred from homology"/>
<evidence type="ECO:0000256" key="2">
    <source>
        <dbReference type="ARBA" id="ARBA00001911"/>
    </source>
</evidence>
<comment type="catalytic activity">
    <reaction evidence="1 10">
        <text>UDP-alpha-D-glucose = UDP-alpha-D-galactose</text>
        <dbReference type="Rhea" id="RHEA:22168"/>
        <dbReference type="ChEBI" id="CHEBI:58885"/>
        <dbReference type="ChEBI" id="CHEBI:66914"/>
        <dbReference type="EC" id="5.1.3.2"/>
    </reaction>
</comment>
<dbReference type="UniPathway" id="UPA00214"/>
<accession>A0A5B9PIF4</accession>
<dbReference type="KEGG" id="mff:MFFC18_22930"/>
<keyword evidence="13" id="KW-1185">Reference proteome</keyword>
<dbReference type="SUPFAM" id="SSF51735">
    <property type="entry name" value="NAD(P)-binding Rossmann-fold domains"/>
    <property type="match status" value="1"/>
</dbReference>
<dbReference type="GO" id="GO:0003978">
    <property type="term" value="F:UDP-glucose 4-epimerase activity"/>
    <property type="evidence" value="ECO:0007669"/>
    <property type="project" value="UniProtKB-UniRule"/>
</dbReference>
<comment type="subunit">
    <text evidence="10">Homodimer.</text>
</comment>
<reference evidence="12 13" key="1">
    <citation type="submission" date="2019-08" db="EMBL/GenBank/DDBJ databases">
        <title>Deep-cultivation of Planctomycetes and their phenomic and genomic characterization uncovers novel biology.</title>
        <authorList>
            <person name="Wiegand S."/>
            <person name="Jogler M."/>
            <person name="Boedeker C."/>
            <person name="Pinto D."/>
            <person name="Vollmers J."/>
            <person name="Rivas-Marin E."/>
            <person name="Kohn T."/>
            <person name="Peeters S.H."/>
            <person name="Heuer A."/>
            <person name="Rast P."/>
            <person name="Oberbeckmann S."/>
            <person name="Bunk B."/>
            <person name="Jeske O."/>
            <person name="Meyerdierks A."/>
            <person name="Storesund J.E."/>
            <person name="Kallscheuer N."/>
            <person name="Luecker S."/>
            <person name="Lage O.M."/>
            <person name="Pohl T."/>
            <person name="Merkel B.J."/>
            <person name="Hornburger P."/>
            <person name="Mueller R.-W."/>
            <person name="Bruemmer F."/>
            <person name="Labrenz M."/>
            <person name="Spormann A.M."/>
            <person name="Op den Camp H."/>
            <person name="Overmann J."/>
            <person name="Amann R."/>
            <person name="Jetten M.S.M."/>
            <person name="Mascher T."/>
            <person name="Medema M.H."/>
            <person name="Devos D.P."/>
            <person name="Kaster A.-K."/>
            <person name="Ovreas L."/>
            <person name="Rohde M."/>
            <person name="Galperin M.Y."/>
            <person name="Jogler C."/>
        </authorList>
    </citation>
    <scope>NUCLEOTIDE SEQUENCE [LARGE SCALE GENOMIC DNA]</scope>
    <source>
        <strain evidence="12 13">FC18</strain>
    </source>
</reference>
<evidence type="ECO:0000313" key="13">
    <source>
        <dbReference type="Proteomes" id="UP000322214"/>
    </source>
</evidence>
<name>A0A5B9PIF4_9BACT</name>
<gene>
    <name evidence="12" type="primary">galE_3</name>
    <name evidence="12" type="ORF">MFFC18_22930</name>
</gene>
<comment type="cofactor">
    <cofactor evidence="2 10">
        <name>NAD(+)</name>
        <dbReference type="ChEBI" id="CHEBI:57540"/>
    </cofactor>
</comment>
<evidence type="ECO:0000256" key="6">
    <source>
        <dbReference type="ARBA" id="ARBA00018569"/>
    </source>
</evidence>
<evidence type="ECO:0000256" key="5">
    <source>
        <dbReference type="ARBA" id="ARBA00013189"/>
    </source>
</evidence>
<evidence type="ECO:0000256" key="10">
    <source>
        <dbReference type="RuleBase" id="RU366046"/>
    </source>
</evidence>
<protein>
    <recommendedName>
        <fullName evidence="6 10">UDP-glucose 4-epimerase</fullName>
        <ecNumber evidence="5 10">5.1.3.2</ecNumber>
    </recommendedName>
</protein>
<evidence type="ECO:0000256" key="8">
    <source>
        <dbReference type="ARBA" id="ARBA00023235"/>
    </source>
</evidence>
<dbReference type="RefSeq" id="WP_075081491.1">
    <property type="nucleotide sequence ID" value="NZ_CP042912.1"/>
</dbReference>
<feature type="domain" description="NAD-dependent epimerase/dehydratase" evidence="11">
    <location>
        <begin position="3"/>
        <end position="250"/>
    </location>
</feature>
<evidence type="ECO:0000259" key="11">
    <source>
        <dbReference type="Pfam" id="PF01370"/>
    </source>
</evidence>
<evidence type="ECO:0000256" key="1">
    <source>
        <dbReference type="ARBA" id="ARBA00000083"/>
    </source>
</evidence>